<name>A0A1B9G2Q9_9TREE</name>
<gene>
    <name evidence="2" type="ORF">I302_05114</name>
    <name evidence="3" type="ORF">I302_105990</name>
</gene>
<feature type="region of interest" description="Disordered" evidence="1">
    <location>
        <begin position="145"/>
        <end position="196"/>
    </location>
</feature>
<reference evidence="3" key="2">
    <citation type="submission" date="2013-07" db="EMBL/GenBank/DDBJ databases">
        <authorList>
            <consortium name="The Broad Institute Genome Sequencing Platform"/>
            <person name="Cuomo C."/>
            <person name="Litvintseva A."/>
            <person name="Chen Y."/>
            <person name="Heitman J."/>
            <person name="Sun S."/>
            <person name="Springer D."/>
            <person name="Dromer F."/>
            <person name="Young S.K."/>
            <person name="Zeng Q."/>
            <person name="Gargeya S."/>
            <person name="Fitzgerald M."/>
            <person name="Abouelleil A."/>
            <person name="Alvarado L."/>
            <person name="Berlin A.M."/>
            <person name="Chapman S.B."/>
            <person name="Dewar J."/>
            <person name="Goldberg J."/>
            <person name="Griggs A."/>
            <person name="Gujja S."/>
            <person name="Hansen M."/>
            <person name="Howarth C."/>
            <person name="Imamovic A."/>
            <person name="Larimer J."/>
            <person name="McCowan C."/>
            <person name="Murphy C."/>
            <person name="Pearson M."/>
            <person name="Priest M."/>
            <person name="Roberts A."/>
            <person name="Saif S."/>
            <person name="Shea T."/>
            <person name="Sykes S."/>
            <person name="Wortman J."/>
            <person name="Nusbaum C."/>
            <person name="Birren B."/>
        </authorList>
    </citation>
    <scope>NUCLEOTIDE SEQUENCE</scope>
    <source>
        <strain evidence="3">CBS 10118</strain>
    </source>
</reference>
<dbReference type="STRING" id="1296100.A0A1B9G2Q9"/>
<dbReference type="EMBL" id="KI894021">
    <property type="protein sequence ID" value="OCF25300.1"/>
    <property type="molecule type" value="Genomic_DNA"/>
</dbReference>
<sequence length="366" mass="41671">MASPTTQNPPTTTQSPQEDIEAIQSSLNARSKRRLSLRTILSSYKSQHDLKGKAKADEQAIAEEEDEEGEDVFKVDTVDIERYRQSKGDPIQINRGQNKDVNVEDVQVGFEKEYVWDVLFENQRGIYILGKGYFSSRSLLPADPSAFTRPTQNIPSASSLGIRTNNPPPPNTQDPGPSSSTKTQRAKRSNKTSYTLETYQPPLPEWQYLTPWMINMRTGTDELGWRYNAWFRPRGWSSHSGPLGWGGWVRRREWIRLRAVGLGGIKMVDMEGRDRVERKGEKLKDVMGSEEVGENVQSVLVVMGKIGLDRQRLDLWKKWLDKEKRGSESWKRLEILCEDEHALNDLLLFNPLNPSSTILPRTAPTG</sequence>
<evidence type="ECO:0000313" key="3">
    <source>
        <dbReference type="EMBL" id="WVW83967.1"/>
    </source>
</evidence>
<organism evidence="2">
    <name type="scientific">Kwoniella bestiolae CBS 10118</name>
    <dbReference type="NCBI Taxonomy" id="1296100"/>
    <lineage>
        <taxon>Eukaryota</taxon>
        <taxon>Fungi</taxon>
        <taxon>Dikarya</taxon>
        <taxon>Basidiomycota</taxon>
        <taxon>Agaricomycotina</taxon>
        <taxon>Tremellomycetes</taxon>
        <taxon>Tremellales</taxon>
        <taxon>Cryptococcaceae</taxon>
        <taxon>Kwoniella</taxon>
    </lineage>
</organism>
<keyword evidence="4" id="KW-1185">Reference proteome</keyword>
<feature type="compositionally biased region" description="Acidic residues" evidence="1">
    <location>
        <begin position="60"/>
        <end position="70"/>
    </location>
</feature>
<proteinExistence type="predicted"/>
<feature type="region of interest" description="Disordered" evidence="1">
    <location>
        <begin position="1"/>
        <end position="25"/>
    </location>
</feature>
<protein>
    <recommendedName>
        <fullName evidence="5">Peroxin domain-containing protein</fullName>
    </recommendedName>
</protein>
<reference evidence="3" key="4">
    <citation type="submission" date="2024-02" db="EMBL/GenBank/DDBJ databases">
        <title>Comparative genomics of Cryptococcus and Kwoniella reveals pathogenesis evolution and contrasting modes of karyotype evolution via chromosome fusion or intercentromeric recombination.</title>
        <authorList>
            <person name="Coelho M.A."/>
            <person name="David-Palma M."/>
            <person name="Shea T."/>
            <person name="Bowers K."/>
            <person name="McGinley-Smith S."/>
            <person name="Mohammad A.W."/>
            <person name="Gnirke A."/>
            <person name="Yurkov A.M."/>
            <person name="Nowrousian M."/>
            <person name="Sun S."/>
            <person name="Cuomo C.A."/>
            <person name="Heitman J."/>
        </authorList>
    </citation>
    <scope>NUCLEOTIDE SEQUENCE</scope>
    <source>
        <strain evidence="3">CBS 10118</strain>
    </source>
</reference>
<feature type="region of interest" description="Disordered" evidence="1">
    <location>
        <begin position="47"/>
        <end position="70"/>
    </location>
</feature>
<dbReference type="GeneID" id="30209513"/>
<dbReference type="AlphaFoldDB" id="A0A1B9G2Q9"/>
<dbReference type="VEuPathDB" id="FungiDB:I302_05114"/>
<evidence type="ECO:0000313" key="4">
    <source>
        <dbReference type="Proteomes" id="UP000092730"/>
    </source>
</evidence>
<dbReference type="Proteomes" id="UP000092730">
    <property type="component" value="Chromosome 4"/>
</dbReference>
<dbReference type="OrthoDB" id="72441at2759"/>
<feature type="compositionally biased region" description="Low complexity" evidence="1">
    <location>
        <begin position="1"/>
        <end position="17"/>
    </location>
</feature>
<reference evidence="2" key="3">
    <citation type="submission" date="2014-01" db="EMBL/GenBank/DDBJ databases">
        <title>Evolution of pathogenesis and genome organization in the Tremellales.</title>
        <authorList>
            <person name="Cuomo C."/>
            <person name="Litvintseva A."/>
            <person name="Heitman J."/>
            <person name="Chen Y."/>
            <person name="Sun S."/>
            <person name="Springer D."/>
            <person name="Dromer F."/>
            <person name="Young S."/>
            <person name="Zeng Q."/>
            <person name="Chapman S."/>
            <person name="Gujja S."/>
            <person name="Saif S."/>
            <person name="Birren B."/>
        </authorList>
    </citation>
    <scope>NUCLEOTIDE SEQUENCE</scope>
    <source>
        <strain evidence="2">CBS 10118</strain>
    </source>
</reference>
<feature type="compositionally biased region" description="Polar residues" evidence="1">
    <location>
        <begin position="148"/>
        <end position="164"/>
    </location>
</feature>
<dbReference type="RefSeq" id="XP_019046370.1">
    <property type="nucleotide sequence ID" value="XM_019191740.1"/>
</dbReference>
<feature type="compositionally biased region" description="Basic and acidic residues" evidence="1">
    <location>
        <begin position="47"/>
        <end position="58"/>
    </location>
</feature>
<dbReference type="EMBL" id="CP144544">
    <property type="protein sequence ID" value="WVW83967.1"/>
    <property type="molecule type" value="Genomic_DNA"/>
</dbReference>
<evidence type="ECO:0008006" key="5">
    <source>
        <dbReference type="Google" id="ProtNLM"/>
    </source>
</evidence>
<evidence type="ECO:0000256" key="1">
    <source>
        <dbReference type="SAM" id="MobiDB-lite"/>
    </source>
</evidence>
<reference evidence="2" key="1">
    <citation type="submission" date="2013-07" db="EMBL/GenBank/DDBJ databases">
        <title>The Genome Sequence of Cryptococcus bestiolae CBS10118.</title>
        <authorList>
            <consortium name="The Broad Institute Genome Sequencing Platform"/>
            <person name="Cuomo C."/>
            <person name="Litvintseva A."/>
            <person name="Chen Y."/>
            <person name="Heitman J."/>
            <person name="Sun S."/>
            <person name="Springer D."/>
            <person name="Dromer F."/>
            <person name="Young S.K."/>
            <person name="Zeng Q."/>
            <person name="Gargeya S."/>
            <person name="Fitzgerald M."/>
            <person name="Abouelleil A."/>
            <person name="Alvarado L."/>
            <person name="Berlin A.M."/>
            <person name="Chapman S.B."/>
            <person name="Dewar J."/>
            <person name="Goldberg J."/>
            <person name="Griggs A."/>
            <person name="Gujja S."/>
            <person name="Hansen M."/>
            <person name="Howarth C."/>
            <person name="Imamovic A."/>
            <person name="Larimer J."/>
            <person name="McCowan C."/>
            <person name="Murphy C."/>
            <person name="Pearson M."/>
            <person name="Priest M."/>
            <person name="Roberts A."/>
            <person name="Saif S."/>
            <person name="Shea T."/>
            <person name="Sykes S."/>
            <person name="Wortman J."/>
            <person name="Nusbaum C."/>
            <person name="Birren B."/>
        </authorList>
    </citation>
    <scope>NUCLEOTIDE SEQUENCE [LARGE SCALE GENOMIC DNA]</scope>
    <source>
        <strain evidence="2">CBS 10118</strain>
    </source>
</reference>
<feature type="compositionally biased region" description="Polar residues" evidence="1">
    <location>
        <begin position="173"/>
        <end position="183"/>
    </location>
</feature>
<dbReference type="KEGG" id="kbi:30209513"/>
<evidence type="ECO:0000313" key="2">
    <source>
        <dbReference type="EMBL" id="OCF25300.1"/>
    </source>
</evidence>
<accession>A0A1B9G2Q9</accession>